<feature type="chain" id="PRO_5015645769" evidence="1">
    <location>
        <begin position="19"/>
        <end position="246"/>
    </location>
</feature>
<dbReference type="Proteomes" id="UP000239425">
    <property type="component" value="Unassembled WGS sequence"/>
</dbReference>
<keyword evidence="1" id="KW-0732">Signal</keyword>
<dbReference type="OrthoDB" id="8482041at2"/>
<keyword evidence="3" id="KW-1185">Reference proteome</keyword>
<sequence>MKRYILFLFLFSSFTVQGIEPLDATVKPWPSSVPTKGATSSSVPATPEMLSKAEDKEVESAPAISTSYSVSSPISSSLGSPATPITSIAPIKTPSVSPSTPPIVLPQIATGIGVGTPSVTSITPIMPAINPVPGVVPVSPVSAPVPSISASASSDAYHPPVAVYCTDGAQMGLLAIKKNALSATIPTKAKGIPVLENTVKTPVPQGQLALANLKNLCSAKGGVNIERLKKDLEKQKYDTSILSKIK</sequence>
<evidence type="ECO:0000313" key="2">
    <source>
        <dbReference type="EMBL" id="PPE03366.1"/>
    </source>
</evidence>
<evidence type="ECO:0000313" key="3">
    <source>
        <dbReference type="Proteomes" id="UP000239425"/>
    </source>
</evidence>
<gene>
    <name evidence="2" type="ORF">HCUR_01198</name>
</gene>
<protein>
    <submittedName>
        <fullName evidence="2">Uncharacterized protein</fullName>
    </submittedName>
</protein>
<comment type="caution">
    <text evidence="2">The sequence shown here is derived from an EMBL/GenBank/DDBJ whole genome shotgun (WGS) entry which is preliminary data.</text>
</comment>
<feature type="signal peptide" evidence="1">
    <location>
        <begin position="1"/>
        <end position="18"/>
    </location>
</feature>
<organism evidence="2 3">
    <name type="scientific">Holospora curviuscula</name>
    <dbReference type="NCBI Taxonomy" id="1082868"/>
    <lineage>
        <taxon>Bacteria</taxon>
        <taxon>Pseudomonadati</taxon>
        <taxon>Pseudomonadota</taxon>
        <taxon>Alphaproteobacteria</taxon>
        <taxon>Holosporales</taxon>
        <taxon>Holosporaceae</taxon>
        <taxon>Holospora</taxon>
    </lineage>
</organism>
<accession>A0A2S5R7Q2</accession>
<dbReference type="RefSeq" id="WP_104207145.1">
    <property type="nucleotide sequence ID" value="NZ_PHHC01000108.1"/>
</dbReference>
<reference evidence="2 3" key="1">
    <citation type="submission" date="2017-11" db="EMBL/GenBank/DDBJ databases">
        <title>Comparative genomic analysis of Holospora spp., intranuclear symbionts of paramecia.</title>
        <authorList>
            <person name="Garushyants S.K."/>
            <person name="Beliavskaya A."/>
            <person name="Malko D.B."/>
            <person name="Logacheva M.D."/>
            <person name="Rautian M.S."/>
            <person name="Gelfand M.S."/>
        </authorList>
    </citation>
    <scope>NUCLEOTIDE SEQUENCE [LARGE SCALE GENOMIC DNA]</scope>
    <source>
        <strain evidence="3">02AZ16</strain>
    </source>
</reference>
<dbReference type="AlphaFoldDB" id="A0A2S5R7Q2"/>
<evidence type="ECO:0000256" key="1">
    <source>
        <dbReference type="SAM" id="SignalP"/>
    </source>
</evidence>
<dbReference type="EMBL" id="PHHC01000108">
    <property type="protein sequence ID" value="PPE03366.1"/>
    <property type="molecule type" value="Genomic_DNA"/>
</dbReference>
<proteinExistence type="predicted"/>
<name>A0A2S5R7Q2_9PROT</name>